<feature type="transmembrane region" description="Helical" evidence="1">
    <location>
        <begin position="39"/>
        <end position="57"/>
    </location>
</feature>
<feature type="transmembrane region" description="Helical" evidence="1">
    <location>
        <begin position="78"/>
        <end position="97"/>
    </location>
</feature>
<gene>
    <name evidence="2" type="ORF">RB614_04875</name>
</gene>
<reference evidence="2 3" key="1">
    <citation type="submission" date="2023-08" db="EMBL/GenBank/DDBJ databases">
        <title>Phytohabitans sansha sp. nov., isolated from marine sediment.</title>
        <authorList>
            <person name="Zhao Y."/>
            <person name="Yi K."/>
        </authorList>
    </citation>
    <scope>NUCLEOTIDE SEQUENCE [LARGE SCALE GENOMIC DNA]</scope>
    <source>
        <strain evidence="2 3">ZYX-F-186</strain>
    </source>
</reference>
<evidence type="ECO:0000313" key="3">
    <source>
        <dbReference type="Proteomes" id="UP001230908"/>
    </source>
</evidence>
<keyword evidence="1" id="KW-1133">Transmembrane helix</keyword>
<sequence>MSTLASFVRPVNHEKTSVGQLSLVSRPHGPAEPATTVDSTGFLLIAAALLAAAVALMSSAMKPVVQMFREVLRSLAQAAGALFLAGAALVVVVISLLR</sequence>
<keyword evidence="1" id="KW-0812">Transmembrane</keyword>
<name>A0ABU0Z9W7_9ACTN</name>
<dbReference type="EMBL" id="JAVHUY010000003">
    <property type="protein sequence ID" value="MDQ7903852.1"/>
    <property type="molecule type" value="Genomic_DNA"/>
</dbReference>
<keyword evidence="1" id="KW-0472">Membrane</keyword>
<organism evidence="2 3">
    <name type="scientific">Phytohabitans maris</name>
    <dbReference type="NCBI Taxonomy" id="3071409"/>
    <lineage>
        <taxon>Bacteria</taxon>
        <taxon>Bacillati</taxon>
        <taxon>Actinomycetota</taxon>
        <taxon>Actinomycetes</taxon>
        <taxon>Micromonosporales</taxon>
        <taxon>Micromonosporaceae</taxon>
    </lineage>
</organism>
<accession>A0ABU0Z9W7</accession>
<dbReference type="Proteomes" id="UP001230908">
    <property type="component" value="Unassembled WGS sequence"/>
</dbReference>
<comment type="caution">
    <text evidence="2">The sequence shown here is derived from an EMBL/GenBank/DDBJ whole genome shotgun (WGS) entry which is preliminary data.</text>
</comment>
<protein>
    <submittedName>
        <fullName evidence="2">Uncharacterized protein</fullName>
    </submittedName>
</protein>
<proteinExistence type="predicted"/>
<keyword evidence="3" id="KW-1185">Reference proteome</keyword>
<evidence type="ECO:0000313" key="2">
    <source>
        <dbReference type="EMBL" id="MDQ7903852.1"/>
    </source>
</evidence>
<evidence type="ECO:0000256" key="1">
    <source>
        <dbReference type="SAM" id="Phobius"/>
    </source>
</evidence>
<dbReference type="RefSeq" id="WP_308711126.1">
    <property type="nucleotide sequence ID" value="NZ_JAVHUY010000003.1"/>
</dbReference>